<dbReference type="PANTHER" id="PTHR33154">
    <property type="entry name" value="TRANSCRIPTIONAL REGULATOR, ARSR FAMILY"/>
    <property type="match status" value="1"/>
</dbReference>
<dbReference type="InterPro" id="IPR051081">
    <property type="entry name" value="HTH_MetalResp_TranReg"/>
</dbReference>
<dbReference type="InterPro" id="IPR011991">
    <property type="entry name" value="ArsR-like_HTH"/>
</dbReference>
<dbReference type="GO" id="GO:0003700">
    <property type="term" value="F:DNA-binding transcription factor activity"/>
    <property type="evidence" value="ECO:0007669"/>
    <property type="project" value="InterPro"/>
</dbReference>
<evidence type="ECO:0000256" key="1">
    <source>
        <dbReference type="ARBA" id="ARBA00023015"/>
    </source>
</evidence>
<dbReference type="GO" id="GO:0003677">
    <property type="term" value="F:DNA binding"/>
    <property type="evidence" value="ECO:0007669"/>
    <property type="project" value="UniProtKB-KW"/>
</dbReference>
<dbReference type="PANTHER" id="PTHR33154:SF18">
    <property type="entry name" value="ARSENICAL RESISTANCE OPERON REPRESSOR"/>
    <property type="match status" value="1"/>
</dbReference>
<dbReference type="NCBIfam" id="NF033788">
    <property type="entry name" value="HTH_metalloreg"/>
    <property type="match status" value="1"/>
</dbReference>
<dbReference type="STRING" id="1909395.BKM31_20855"/>
<proteinExistence type="predicted"/>
<dbReference type="InterPro" id="IPR001845">
    <property type="entry name" value="HTH_ArsR_DNA-bd_dom"/>
</dbReference>
<keyword evidence="2" id="KW-0238">DNA-binding</keyword>
<dbReference type="SMART" id="SM00418">
    <property type="entry name" value="HTH_ARSR"/>
    <property type="match status" value="1"/>
</dbReference>
<dbReference type="InterPro" id="IPR036390">
    <property type="entry name" value="WH_DNA-bd_sf"/>
</dbReference>
<keyword evidence="6" id="KW-1185">Reference proteome</keyword>
<dbReference type="EMBL" id="CP017717">
    <property type="protein sequence ID" value="AQZ63583.1"/>
    <property type="molecule type" value="Genomic_DNA"/>
</dbReference>
<keyword evidence="1" id="KW-0805">Transcription regulation</keyword>
<feature type="domain" description="HTH arsR-type" evidence="4">
    <location>
        <begin position="20"/>
        <end position="115"/>
    </location>
</feature>
<evidence type="ECO:0000313" key="5">
    <source>
        <dbReference type="EMBL" id="AQZ63583.1"/>
    </source>
</evidence>
<dbReference type="SUPFAM" id="SSF46785">
    <property type="entry name" value="Winged helix' DNA-binding domain"/>
    <property type="match status" value="1"/>
</dbReference>
<dbReference type="KEGG" id="noa:BKM31_20855"/>
<evidence type="ECO:0000256" key="2">
    <source>
        <dbReference type="ARBA" id="ARBA00023125"/>
    </source>
</evidence>
<evidence type="ECO:0000313" key="6">
    <source>
        <dbReference type="Proteomes" id="UP000190797"/>
    </source>
</evidence>
<sequence>MVLEPDVTAVCRISAPVPPLTSREAGSLAEVFKALGDPVRLELISMIAAYGEPCVCDLTKAFDLAAPTISHHLKVLRKAGLIESRRQGTWIHYRAVPEKLAELSILLDGQARTAVLLPG</sequence>
<evidence type="ECO:0000259" key="4">
    <source>
        <dbReference type="PROSITE" id="PS50987"/>
    </source>
</evidence>
<dbReference type="Pfam" id="PF01022">
    <property type="entry name" value="HTH_5"/>
    <property type="match status" value="1"/>
</dbReference>
<dbReference type="AlphaFoldDB" id="A0A1V0A065"/>
<dbReference type="InterPro" id="IPR036388">
    <property type="entry name" value="WH-like_DNA-bd_sf"/>
</dbReference>
<dbReference type="Proteomes" id="UP000190797">
    <property type="component" value="Chromosome"/>
</dbReference>
<dbReference type="PROSITE" id="PS50987">
    <property type="entry name" value="HTH_ARSR_2"/>
    <property type="match status" value="1"/>
</dbReference>
<dbReference type="PRINTS" id="PR00778">
    <property type="entry name" value="HTHARSR"/>
</dbReference>
<dbReference type="CDD" id="cd00090">
    <property type="entry name" value="HTH_ARSR"/>
    <property type="match status" value="1"/>
</dbReference>
<gene>
    <name evidence="5" type="ORF">BKM31_20855</name>
</gene>
<reference evidence="6" key="1">
    <citation type="journal article" date="2017" name="Med. Chem. Commun.">
        <title>Nonomuraea sp. ATCC 55076 harbours the largest actinomycete chromosome to date and the kistamicin biosynthetic gene cluster.</title>
        <authorList>
            <person name="Nazari B."/>
            <person name="Forneris C.C."/>
            <person name="Gibson M.I."/>
            <person name="Moon K."/>
            <person name="Schramma K.R."/>
            <person name="Seyedsayamdost M.R."/>
        </authorList>
    </citation>
    <scope>NUCLEOTIDE SEQUENCE [LARGE SCALE GENOMIC DNA]</scope>
    <source>
        <strain evidence="6">ATCC 55076</strain>
    </source>
</reference>
<protein>
    <submittedName>
        <fullName evidence="5">Transcriptional regulator</fullName>
    </submittedName>
</protein>
<dbReference type="Gene3D" id="1.10.10.10">
    <property type="entry name" value="Winged helix-like DNA-binding domain superfamily/Winged helix DNA-binding domain"/>
    <property type="match status" value="1"/>
</dbReference>
<evidence type="ECO:0000256" key="3">
    <source>
        <dbReference type="ARBA" id="ARBA00023163"/>
    </source>
</evidence>
<name>A0A1V0A065_9ACTN</name>
<organism evidence="5 6">
    <name type="scientific">[Actinomadura] parvosata subsp. kistnae</name>
    <dbReference type="NCBI Taxonomy" id="1909395"/>
    <lineage>
        <taxon>Bacteria</taxon>
        <taxon>Bacillati</taxon>
        <taxon>Actinomycetota</taxon>
        <taxon>Actinomycetes</taxon>
        <taxon>Streptosporangiales</taxon>
        <taxon>Streptosporangiaceae</taxon>
        <taxon>Nonomuraea</taxon>
    </lineage>
</organism>
<keyword evidence="3" id="KW-0804">Transcription</keyword>
<accession>A0A1V0A065</accession>